<dbReference type="InParanoid" id="K5X2E3"/>
<accession>K5X2E3</accession>
<dbReference type="Proteomes" id="UP000008370">
    <property type="component" value="Unassembled WGS sequence"/>
</dbReference>
<dbReference type="KEGG" id="pco:PHACADRAFT_254380"/>
<reference evidence="2 3" key="1">
    <citation type="journal article" date="2012" name="BMC Genomics">
        <title>Comparative genomics of the white-rot fungi, Phanerochaete carnosa and P. chrysosporium, to elucidate the genetic basis of the distinct wood types they colonize.</title>
        <authorList>
            <person name="Suzuki H."/>
            <person name="MacDonald J."/>
            <person name="Syed K."/>
            <person name="Salamov A."/>
            <person name="Hori C."/>
            <person name="Aerts A."/>
            <person name="Henrissat B."/>
            <person name="Wiebenga A."/>
            <person name="vanKuyk P.A."/>
            <person name="Barry K."/>
            <person name="Lindquist E."/>
            <person name="LaButti K."/>
            <person name="Lapidus A."/>
            <person name="Lucas S."/>
            <person name="Coutinho P."/>
            <person name="Gong Y."/>
            <person name="Samejima M."/>
            <person name="Mahadevan R."/>
            <person name="Abou-Zaid M."/>
            <person name="de Vries R.P."/>
            <person name="Igarashi K."/>
            <person name="Yadav J.S."/>
            <person name="Grigoriev I.V."/>
            <person name="Master E.R."/>
        </authorList>
    </citation>
    <scope>NUCLEOTIDE SEQUENCE [LARGE SCALE GENOMIC DNA]</scope>
    <source>
        <strain evidence="2 3">HHB-10118-sp</strain>
    </source>
</reference>
<dbReference type="HOGENOM" id="CLU_2886555_0_0_1"/>
<sequence>MLLRMHSPNVTHKNADFLLSIYAQLYSLSLFAGCVFASVWPTIIRWTGDTPVLYVNNLLSAAP</sequence>
<dbReference type="AlphaFoldDB" id="K5X2E3"/>
<keyword evidence="1" id="KW-1133">Transmembrane helix</keyword>
<evidence type="ECO:0000313" key="2">
    <source>
        <dbReference type="EMBL" id="EKM56962.1"/>
    </source>
</evidence>
<name>K5X2E3_PHACS</name>
<keyword evidence="1" id="KW-0812">Transmembrane</keyword>
<organism evidence="2 3">
    <name type="scientific">Phanerochaete carnosa (strain HHB-10118-sp)</name>
    <name type="common">White-rot fungus</name>
    <name type="synonym">Peniophora carnosa</name>
    <dbReference type="NCBI Taxonomy" id="650164"/>
    <lineage>
        <taxon>Eukaryota</taxon>
        <taxon>Fungi</taxon>
        <taxon>Dikarya</taxon>
        <taxon>Basidiomycota</taxon>
        <taxon>Agaricomycotina</taxon>
        <taxon>Agaricomycetes</taxon>
        <taxon>Polyporales</taxon>
        <taxon>Phanerochaetaceae</taxon>
        <taxon>Phanerochaete</taxon>
    </lineage>
</organism>
<gene>
    <name evidence="2" type="ORF">PHACADRAFT_254380</name>
</gene>
<keyword evidence="3" id="KW-1185">Reference proteome</keyword>
<dbReference type="EMBL" id="JH930471">
    <property type="protein sequence ID" value="EKM56962.1"/>
    <property type="molecule type" value="Genomic_DNA"/>
</dbReference>
<feature type="transmembrane region" description="Helical" evidence="1">
    <location>
        <begin position="21"/>
        <end position="43"/>
    </location>
</feature>
<evidence type="ECO:0000256" key="1">
    <source>
        <dbReference type="SAM" id="Phobius"/>
    </source>
</evidence>
<protein>
    <submittedName>
        <fullName evidence="2">Uncharacterized protein</fullName>
    </submittedName>
</protein>
<keyword evidence="1" id="KW-0472">Membrane</keyword>
<dbReference type="PROSITE" id="PS51257">
    <property type="entry name" value="PROKAR_LIPOPROTEIN"/>
    <property type="match status" value="1"/>
</dbReference>
<dbReference type="RefSeq" id="XP_007394791.1">
    <property type="nucleotide sequence ID" value="XM_007394729.1"/>
</dbReference>
<dbReference type="GeneID" id="18916058"/>
<proteinExistence type="predicted"/>
<evidence type="ECO:0000313" key="3">
    <source>
        <dbReference type="Proteomes" id="UP000008370"/>
    </source>
</evidence>